<feature type="chain" id="PRO_5036849602" evidence="3">
    <location>
        <begin position="31"/>
        <end position="399"/>
    </location>
</feature>
<dbReference type="InterPro" id="IPR042178">
    <property type="entry name" value="Serpin_sf_1"/>
</dbReference>
<name>A0A915AKC6_PARUN</name>
<evidence type="ECO:0000259" key="4">
    <source>
        <dbReference type="SMART" id="SM00093"/>
    </source>
</evidence>
<dbReference type="Pfam" id="PF00079">
    <property type="entry name" value="Serpin"/>
    <property type="match status" value="1"/>
</dbReference>
<dbReference type="PANTHER" id="PTHR11461:SF211">
    <property type="entry name" value="GH10112P-RELATED"/>
    <property type="match status" value="1"/>
</dbReference>
<evidence type="ECO:0000313" key="6">
    <source>
        <dbReference type="WBParaSite" id="PgR010_g138_t01"/>
    </source>
</evidence>
<comment type="similarity">
    <text evidence="1 2">Belongs to the serpin family.</text>
</comment>
<dbReference type="Gene3D" id="2.30.39.10">
    <property type="entry name" value="Alpha-1-antitrypsin, domain 1"/>
    <property type="match status" value="1"/>
</dbReference>
<protein>
    <submittedName>
        <fullName evidence="6">Serpin domain-containing protein</fullName>
    </submittedName>
</protein>
<reference evidence="6" key="1">
    <citation type="submission" date="2022-11" db="UniProtKB">
        <authorList>
            <consortium name="WormBaseParasite"/>
        </authorList>
    </citation>
    <scope>IDENTIFICATION</scope>
</reference>
<sequence length="399" mass="45096">MKTLLQMSYRITAVAAIVLLLQQTFPSTSAAGSCDNLNIQLADFGLRMMRQSDEKSSAIVSPSSSAIALAMLYVGAMTETKEEIRRVIVGGCDDNALVNYYSDIMQRMSQQSTTYTLSLANRIYTEKSLILQTKFVEMMKEKFNGEIHTMDVGKPKEAAKKINDWVRNKTNDKIDKLVDEDDPNLSDIFIVNAIYFNGSWQFPFDKSETFKEKFYPKKGQHKMIHTMRIVEFLPFFEDESIKVVALPYKNGGDISLYVFLPKIRFGLREMENTLNGSKLLSLAKSCRKSGRVEVRLPKFTVKTNFPMKSALQSMGIRRAFSVTAANFGGMCATPTHVRNFIHKALIEVNEGGTQAAAVSAINMVFKSSKRIRHHFIANHPFLFALIKDETILFIGHFLK</sequence>
<dbReference type="InterPro" id="IPR023796">
    <property type="entry name" value="Serpin_dom"/>
</dbReference>
<dbReference type="SUPFAM" id="SSF56574">
    <property type="entry name" value="Serpins"/>
    <property type="match status" value="1"/>
</dbReference>
<dbReference type="Gene3D" id="3.30.497.10">
    <property type="entry name" value="Antithrombin, subunit I, domain 2"/>
    <property type="match status" value="1"/>
</dbReference>
<keyword evidence="5" id="KW-1185">Reference proteome</keyword>
<dbReference type="PROSITE" id="PS51257">
    <property type="entry name" value="PROKAR_LIPOPROTEIN"/>
    <property type="match status" value="1"/>
</dbReference>
<keyword evidence="3" id="KW-0732">Signal</keyword>
<dbReference type="PROSITE" id="PS00284">
    <property type="entry name" value="SERPIN"/>
    <property type="match status" value="1"/>
</dbReference>
<dbReference type="WBParaSite" id="PgR010_g138_t01">
    <property type="protein sequence ID" value="PgR010_g138_t01"/>
    <property type="gene ID" value="PgR010_g138"/>
</dbReference>
<organism evidence="5 6">
    <name type="scientific">Parascaris univalens</name>
    <name type="common">Nematode worm</name>
    <dbReference type="NCBI Taxonomy" id="6257"/>
    <lineage>
        <taxon>Eukaryota</taxon>
        <taxon>Metazoa</taxon>
        <taxon>Ecdysozoa</taxon>
        <taxon>Nematoda</taxon>
        <taxon>Chromadorea</taxon>
        <taxon>Rhabditida</taxon>
        <taxon>Spirurina</taxon>
        <taxon>Ascaridomorpha</taxon>
        <taxon>Ascaridoidea</taxon>
        <taxon>Ascarididae</taxon>
        <taxon>Parascaris</taxon>
    </lineage>
</organism>
<dbReference type="GO" id="GO:0005615">
    <property type="term" value="C:extracellular space"/>
    <property type="evidence" value="ECO:0007669"/>
    <property type="project" value="InterPro"/>
</dbReference>
<feature type="signal peptide" evidence="3">
    <location>
        <begin position="1"/>
        <end position="30"/>
    </location>
</feature>
<proteinExistence type="inferred from homology"/>
<accession>A0A915AKC6</accession>
<dbReference type="AlphaFoldDB" id="A0A915AKC6"/>
<dbReference type="InterPro" id="IPR000215">
    <property type="entry name" value="Serpin_fam"/>
</dbReference>
<evidence type="ECO:0000256" key="3">
    <source>
        <dbReference type="SAM" id="SignalP"/>
    </source>
</evidence>
<evidence type="ECO:0000256" key="2">
    <source>
        <dbReference type="RuleBase" id="RU000411"/>
    </source>
</evidence>
<dbReference type="Proteomes" id="UP000887569">
    <property type="component" value="Unplaced"/>
</dbReference>
<dbReference type="PANTHER" id="PTHR11461">
    <property type="entry name" value="SERINE PROTEASE INHIBITOR, SERPIN"/>
    <property type="match status" value="1"/>
</dbReference>
<evidence type="ECO:0000256" key="1">
    <source>
        <dbReference type="ARBA" id="ARBA00009500"/>
    </source>
</evidence>
<dbReference type="SMART" id="SM00093">
    <property type="entry name" value="SERPIN"/>
    <property type="match status" value="1"/>
</dbReference>
<dbReference type="InterPro" id="IPR036186">
    <property type="entry name" value="Serpin_sf"/>
</dbReference>
<dbReference type="InterPro" id="IPR023795">
    <property type="entry name" value="Serpin_CS"/>
</dbReference>
<evidence type="ECO:0000313" key="5">
    <source>
        <dbReference type="Proteomes" id="UP000887569"/>
    </source>
</evidence>
<feature type="domain" description="Serpin" evidence="4">
    <location>
        <begin position="46"/>
        <end position="399"/>
    </location>
</feature>
<dbReference type="InterPro" id="IPR042185">
    <property type="entry name" value="Serpin_sf_2"/>
</dbReference>
<dbReference type="GO" id="GO:0004867">
    <property type="term" value="F:serine-type endopeptidase inhibitor activity"/>
    <property type="evidence" value="ECO:0007669"/>
    <property type="project" value="InterPro"/>
</dbReference>